<evidence type="ECO:0000256" key="1">
    <source>
        <dbReference type="ARBA" id="ARBA00004370"/>
    </source>
</evidence>
<evidence type="ECO:0000256" key="5">
    <source>
        <dbReference type="SAM" id="Phobius"/>
    </source>
</evidence>
<feature type="signal peptide" evidence="6">
    <location>
        <begin position="1"/>
        <end position="21"/>
    </location>
</feature>
<keyword evidence="2 5" id="KW-0812">Transmembrane</keyword>
<evidence type="ECO:0000256" key="6">
    <source>
        <dbReference type="SAM" id="SignalP"/>
    </source>
</evidence>
<evidence type="ECO:0000256" key="2">
    <source>
        <dbReference type="ARBA" id="ARBA00022692"/>
    </source>
</evidence>
<accession>A0ABS1BS17</accession>
<name>A0ABS1BS17_9NEIS</name>
<keyword evidence="6" id="KW-0732">Signal</keyword>
<comment type="subcellular location">
    <subcellularLocation>
        <location evidence="1">Membrane</location>
    </subcellularLocation>
</comment>
<dbReference type="PANTHER" id="PTHR35371">
    <property type="entry name" value="INNER MEMBRANE PROTEIN"/>
    <property type="match status" value="1"/>
</dbReference>
<evidence type="ECO:0000313" key="8">
    <source>
        <dbReference type="Proteomes" id="UP000614058"/>
    </source>
</evidence>
<keyword evidence="3 5" id="KW-1133">Transmembrane helix</keyword>
<dbReference type="Pfam" id="PF01124">
    <property type="entry name" value="MAPEG"/>
    <property type="match status" value="1"/>
</dbReference>
<keyword evidence="4 5" id="KW-0472">Membrane</keyword>
<dbReference type="InterPro" id="IPR001129">
    <property type="entry name" value="Membr-assoc_MAPEG"/>
</dbReference>
<dbReference type="Gene3D" id="1.20.120.550">
    <property type="entry name" value="Membrane associated eicosanoid/glutathione metabolism-like domain"/>
    <property type="match status" value="1"/>
</dbReference>
<dbReference type="RefSeq" id="WP_200522237.1">
    <property type="nucleotide sequence ID" value="NZ_JAEHNZ010000002.1"/>
</dbReference>
<dbReference type="SUPFAM" id="SSF161084">
    <property type="entry name" value="MAPEG domain-like"/>
    <property type="match status" value="1"/>
</dbReference>
<comment type="caution">
    <text evidence="7">The sequence shown here is derived from an EMBL/GenBank/DDBJ whole genome shotgun (WGS) entry which is preliminary data.</text>
</comment>
<organism evidence="7 8">
    <name type="scientific">Kingella bonacorsii</name>
    <dbReference type="NCBI Taxonomy" id="2796361"/>
    <lineage>
        <taxon>Bacteria</taxon>
        <taxon>Pseudomonadati</taxon>
        <taxon>Pseudomonadota</taxon>
        <taxon>Betaproteobacteria</taxon>
        <taxon>Neisseriales</taxon>
        <taxon>Neisseriaceae</taxon>
        <taxon>Kingella</taxon>
    </lineage>
</organism>
<evidence type="ECO:0000313" key="7">
    <source>
        <dbReference type="EMBL" id="MBK0396064.1"/>
    </source>
</evidence>
<dbReference type="PANTHER" id="PTHR35371:SF1">
    <property type="entry name" value="BLR7753 PROTEIN"/>
    <property type="match status" value="1"/>
</dbReference>
<feature type="chain" id="PRO_5045244269" evidence="6">
    <location>
        <begin position="22"/>
        <end position="127"/>
    </location>
</feature>
<keyword evidence="8" id="KW-1185">Reference proteome</keyword>
<dbReference type="InterPro" id="IPR023352">
    <property type="entry name" value="MAPEG-like_dom_sf"/>
</dbReference>
<protein>
    <submittedName>
        <fullName evidence="7">MAPEG family protein</fullName>
    </submittedName>
</protein>
<feature type="transmembrane region" description="Helical" evidence="5">
    <location>
        <begin position="110"/>
        <end position="126"/>
    </location>
</feature>
<reference evidence="7 8" key="1">
    <citation type="journal article" date="2021" name="Pathogens">
        <title>Isolation and Characterization of Kingella bonacorsii sp. nov., A Novel Kingella Species Detected in a Stable Periodontitis Subject.</title>
        <authorList>
            <person name="Antezack A."/>
            <person name="Boxberger M."/>
            <person name="Rolland C."/>
            <person name="Monnet-Corti V."/>
            <person name="La Scola B."/>
        </authorList>
    </citation>
    <scope>NUCLEOTIDE SEQUENCE [LARGE SCALE GENOMIC DNA]</scope>
    <source>
        <strain evidence="7 8">Marseille-Q4569</strain>
    </source>
</reference>
<proteinExistence type="predicted"/>
<dbReference type="EMBL" id="JAEHNZ010000002">
    <property type="protein sequence ID" value="MBK0396064.1"/>
    <property type="molecule type" value="Genomic_DNA"/>
</dbReference>
<evidence type="ECO:0000256" key="3">
    <source>
        <dbReference type="ARBA" id="ARBA00022989"/>
    </source>
</evidence>
<evidence type="ECO:0000256" key="4">
    <source>
        <dbReference type="ARBA" id="ARBA00023136"/>
    </source>
</evidence>
<dbReference type="Proteomes" id="UP000614058">
    <property type="component" value="Unassembled WGS sequence"/>
</dbReference>
<sequence>MTFAYFSILLFALFNLFCAAAAKKAANMHAAENHNPREILARATGKAARLNAAQQNGYEMLPLYAAAIIIAHATGEAAQGTINFWATLFLLSRVAYIWAYAQDKATARSAIWGVGMICVIALFIAAF</sequence>
<gene>
    <name evidence="7" type="ORF">JDW22_05605</name>
</gene>